<sequence length="194" mass="22443">MIYEFSYDEREQYLPVYEKMLGARKKFFENYPEWNQAFQPCPVEDEYDRRCSPFYIVGMEDEGEAVAAVRIMPTTGPTMLRQEFAPYFQGCPDIISSDIWELSYFSTTADTSSLLGRNLLLDVLKTAYARGFANGIKQIVGTYPKSKLRLYRRLECLPFPICEGEINGQDFAVGVWDVNPLALRHLSELQLRPF</sequence>
<proteinExistence type="inferred from homology"/>
<evidence type="ECO:0000313" key="7">
    <source>
        <dbReference type="Proteomes" id="UP000075526"/>
    </source>
</evidence>
<dbReference type="RefSeq" id="WP_061507736.1">
    <property type="nucleotide sequence ID" value="NZ_LHZF01000146.1"/>
</dbReference>
<evidence type="ECO:0000256" key="1">
    <source>
        <dbReference type="ARBA" id="ARBA00022654"/>
    </source>
</evidence>
<dbReference type="EMBL" id="LHZF01000146">
    <property type="protein sequence ID" value="KXV17589.1"/>
    <property type="molecule type" value="Genomic_DNA"/>
</dbReference>
<dbReference type="InterPro" id="IPR001690">
    <property type="entry name" value="Autoind_synthase"/>
</dbReference>
<reference evidence="6 7" key="1">
    <citation type="submission" date="2015-06" db="EMBL/GenBank/DDBJ databases">
        <title>Improved classification and identification of acetic acid bacteria using matrix-assisted laser desorption/ionization time-of-flight mass spectrometry; Gluconobacter nephelii and Gluconobacter uchimurae are later heterotypic synonyms of Gluconobacter japonicus and Gluconobacter oxydans, respectively.</title>
        <authorList>
            <person name="Li L."/>
            <person name="Cleenwerck I."/>
            <person name="De Vuyst L."/>
            <person name="Vandamme P."/>
        </authorList>
    </citation>
    <scope>NUCLEOTIDE SEQUENCE [LARGE SCALE GENOMIC DNA]</scope>
    <source>
        <strain evidence="6 7">LMG 1552</strain>
    </source>
</reference>
<evidence type="ECO:0000256" key="2">
    <source>
        <dbReference type="ARBA" id="ARBA00022679"/>
    </source>
</evidence>
<accession>A0A149RT28</accession>
<keyword evidence="3" id="KW-0949">S-adenosyl-L-methionine</keyword>
<dbReference type="PANTHER" id="PTHR39322">
    <property type="entry name" value="ACYL-HOMOSERINE-LACTONE SYNTHASE"/>
    <property type="match status" value="1"/>
</dbReference>
<dbReference type="PROSITE" id="PS51187">
    <property type="entry name" value="AUTOINDUCER_SYNTH_2"/>
    <property type="match status" value="1"/>
</dbReference>
<dbReference type="SUPFAM" id="SSF55729">
    <property type="entry name" value="Acyl-CoA N-acyltransferases (Nat)"/>
    <property type="match status" value="1"/>
</dbReference>
<gene>
    <name evidence="6" type="ORF">AD933_04355</name>
</gene>
<protein>
    <recommendedName>
        <fullName evidence="8">Acyl-homoserine-lactone synthase</fullName>
    </recommendedName>
</protein>
<evidence type="ECO:0000313" key="6">
    <source>
        <dbReference type="EMBL" id="KXV17589.1"/>
    </source>
</evidence>
<comment type="caution">
    <text evidence="6">The sequence shown here is derived from an EMBL/GenBank/DDBJ whole genome shotgun (WGS) entry which is preliminary data.</text>
</comment>
<keyword evidence="4 5" id="KW-0071">Autoinducer synthesis</keyword>
<organism evidence="6 7">
    <name type="scientific">Acetobacter malorum</name>
    <dbReference type="NCBI Taxonomy" id="178901"/>
    <lineage>
        <taxon>Bacteria</taxon>
        <taxon>Pseudomonadati</taxon>
        <taxon>Pseudomonadota</taxon>
        <taxon>Alphaproteobacteria</taxon>
        <taxon>Acetobacterales</taxon>
        <taxon>Acetobacteraceae</taxon>
        <taxon>Acetobacter</taxon>
    </lineage>
</organism>
<dbReference type="PANTHER" id="PTHR39322:SF1">
    <property type="entry name" value="ISOVALERYL-HOMOSERINE LACTONE SYNTHASE"/>
    <property type="match status" value="1"/>
</dbReference>
<dbReference type="InterPro" id="IPR016181">
    <property type="entry name" value="Acyl_CoA_acyltransferase"/>
</dbReference>
<dbReference type="AlphaFoldDB" id="A0A149RT28"/>
<keyword evidence="2" id="KW-0808">Transferase</keyword>
<evidence type="ECO:0000256" key="5">
    <source>
        <dbReference type="PROSITE-ProRule" id="PRU00533"/>
    </source>
</evidence>
<evidence type="ECO:0000256" key="4">
    <source>
        <dbReference type="ARBA" id="ARBA00022929"/>
    </source>
</evidence>
<name>A0A149RT28_9PROT</name>
<dbReference type="GO" id="GO:0009372">
    <property type="term" value="P:quorum sensing"/>
    <property type="evidence" value="ECO:0007669"/>
    <property type="project" value="UniProtKB-UniRule"/>
</dbReference>
<evidence type="ECO:0000256" key="3">
    <source>
        <dbReference type="ARBA" id="ARBA00022691"/>
    </source>
</evidence>
<keyword evidence="1 5" id="KW-0673">Quorum sensing</keyword>
<dbReference type="Proteomes" id="UP000075526">
    <property type="component" value="Unassembled WGS sequence"/>
</dbReference>
<comment type="similarity">
    <text evidence="5">Belongs to the autoinducer synthase family.</text>
</comment>
<dbReference type="GO" id="GO:0007165">
    <property type="term" value="P:signal transduction"/>
    <property type="evidence" value="ECO:0007669"/>
    <property type="project" value="TreeGrafter"/>
</dbReference>
<dbReference type="GO" id="GO:0016740">
    <property type="term" value="F:transferase activity"/>
    <property type="evidence" value="ECO:0007669"/>
    <property type="project" value="UniProtKB-KW"/>
</dbReference>
<dbReference type="PATRIC" id="fig|178901.13.peg.424"/>
<dbReference type="Gene3D" id="3.40.630.30">
    <property type="match status" value="1"/>
</dbReference>
<evidence type="ECO:0008006" key="8">
    <source>
        <dbReference type="Google" id="ProtNLM"/>
    </source>
</evidence>
<dbReference type="Pfam" id="PF00765">
    <property type="entry name" value="Autoind_synth"/>
    <property type="match status" value="1"/>
</dbReference>